<dbReference type="InterPro" id="IPR050596">
    <property type="entry name" value="AspAT/PAT-like"/>
</dbReference>
<dbReference type="OrthoDB" id="9802328at2"/>
<dbReference type="STRING" id="417373.GCA_001570685_00779"/>
<comment type="cofactor">
    <cofactor evidence="1 6">
        <name>pyridoxal 5'-phosphate</name>
        <dbReference type="ChEBI" id="CHEBI:597326"/>
    </cofactor>
</comment>
<dbReference type="CDD" id="cd00609">
    <property type="entry name" value="AAT_like"/>
    <property type="match status" value="1"/>
</dbReference>
<protein>
    <recommendedName>
        <fullName evidence="6">Aminotransferase</fullName>
        <ecNumber evidence="6">2.6.1.-</ecNumber>
    </recommendedName>
</protein>
<evidence type="ECO:0000259" key="7">
    <source>
        <dbReference type="Pfam" id="PF00155"/>
    </source>
</evidence>
<dbReference type="GO" id="GO:0008483">
    <property type="term" value="F:transaminase activity"/>
    <property type="evidence" value="ECO:0007669"/>
    <property type="project" value="UniProtKB-KW"/>
</dbReference>
<dbReference type="SUPFAM" id="SSF53383">
    <property type="entry name" value="PLP-dependent transferases"/>
    <property type="match status" value="1"/>
</dbReference>
<evidence type="ECO:0000313" key="9">
    <source>
        <dbReference type="Proteomes" id="UP000051084"/>
    </source>
</evidence>
<dbReference type="InterPro" id="IPR004838">
    <property type="entry name" value="NHTrfase_class1_PyrdxlP-BS"/>
</dbReference>
<dbReference type="EC" id="2.6.1.-" evidence="6"/>
<dbReference type="RefSeq" id="WP_054653103.1">
    <property type="nucleotide sequence ID" value="NZ_AZGC01000049.1"/>
</dbReference>
<evidence type="ECO:0000256" key="4">
    <source>
        <dbReference type="ARBA" id="ARBA00022679"/>
    </source>
</evidence>
<keyword evidence="5" id="KW-0663">Pyridoxal phosphate</keyword>
<organism evidence="8 9">
    <name type="scientific">Limosilactobacillus equigenerosi DSM 18793 = JCM 14505</name>
    <dbReference type="NCBI Taxonomy" id="1423742"/>
    <lineage>
        <taxon>Bacteria</taxon>
        <taxon>Bacillati</taxon>
        <taxon>Bacillota</taxon>
        <taxon>Bacilli</taxon>
        <taxon>Lactobacillales</taxon>
        <taxon>Lactobacillaceae</taxon>
        <taxon>Limosilactobacillus</taxon>
    </lineage>
</organism>
<accession>A0A0R1UPX1</accession>
<proteinExistence type="inferred from homology"/>
<dbReference type="PATRIC" id="fig|1423742.4.peg.72"/>
<sequence>MPATAASLAQLHNHLLDTMTPPAIRSFDNQISSVPGIIKLTLGEPDFNVPEHVKQAAIKSIEANDSHYAQDVGKLELRQAIHDYLLDTRAVSYDVQSEIVVTDGATESLAAISYGLLNPGDKVLIPTPAFSLYFAQVKLAGAEPVMLDTSQDDFQLTPDHLKRALAEHGAAVKAIILNYPNNPTGRTFTKAEIDALVPILKESGLLVISDEIYSDLTYDQAHISFATQLPEQTLIVSGMSKSHAMTGYRLGYVAGPADIMKSVSQLHSYLVVSVNNATQAAGAEALNNGRDDAVKFKEAYQKRRDFIVAAMQKLGFTLATPQGAFYVFAKIPAQFGTDDFKFALDLAQKTAVGVIPGSVFGAGAEGYVRLSYAASDENIKESMRRLAEYMEKLA</sequence>
<dbReference type="Gene3D" id="3.90.1150.10">
    <property type="entry name" value="Aspartate Aminotransferase, domain 1"/>
    <property type="match status" value="1"/>
</dbReference>
<dbReference type="Proteomes" id="UP000051084">
    <property type="component" value="Unassembled WGS sequence"/>
</dbReference>
<dbReference type="InterPro" id="IPR015421">
    <property type="entry name" value="PyrdxlP-dep_Trfase_major"/>
</dbReference>
<dbReference type="InterPro" id="IPR004839">
    <property type="entry name" value="Aminotransferase_I/II_large"/>
</dbReference>
<dbReference type="AlphaFoldDB" id="A0A0R1UPX1"/>
<dbReference type="GO" id="GO:0006520">
    <property type="term" value="P:amino acid metabolic process"/>
    <property type="evidence" value="ECO:0007669"/>
    <property type="project" value="InterPro"/>
</dbReference>
<gene>
    <name evidence="8" type="ORF">FC21_GL000063</name>
</gene>
<reference evidence="8 9" key="1">
    <citation type="journal article" date="2015" name="Genome Announc.">
        <title>Expanding the biotechnology potential of lactobacilli through comparative genomics of 213 strains and associated genera.</title>
        <authorList>
            <person name="Sun Z."/>
            <person name="Harris H.M."/>
            <person name="McCann A."/>
            <person name="Guo C."/>
            <person name="Argimon S."/>
            <person name="Zhang W."/>
            <person name="Yang X."/>
            <person name="Jeffery I.B."/>
            <person name="Cooney J.C."/>
            <person name="Kagawa T.F."/>
            <person name="Liu W."/>
            <person name="Song Y."/>
            <person name="Salvetti E."/>
            <person name="Wrobel A."/>
            <person name="Rasinkangas P."/>
            <person name="Parkhill J."/>
            <person name="Rea M.C."/>
            <person name="O'Sullivan O."/>
            <person name="Ritari J."/>
            <person name="Douillard F.P."/>
            <person name="Paul Ross R."/>
            <person name="Yang R."/>
            <person name="Briner A.E."/>
            <person name="Felis G.E."/>
            <person name="de Vos W.M."/>
            <person name="Barrangou R."/>
            <person name="Klaenhammer T.R."/>
            <person name="Caufield P.W."/>
            <person name="Cui Y."/>
            <person name="Zhang H."/>
            <person name="O'Toole P.W."/>
        </authorList>
    </citation>
    <scope>NUCLEOTIDE SEQUENCE [LARGE SCALE GENOMIC DNA]</scope>
    <source>
        <strain evidence="8 9">DSM 18793</strain>
    </source>
</reference>
<keyword evidence="9" id="KW-1185">Reference proteome</keyword>
<name>A0A0R1UPX1_9LACO</name>
<dbReference type="GO" id="GO:0030170">
    <property type="term" value="F:pyridoxal phosphate binding"/>
    <property type="evidence" value="ECO:0007669"/>
    <property type="project" value="InterPro"/>
</dbReference>
<keyword evidence="3 6" id="KW-0032">Aminotransferase</keyword>
<dbReference type="PANTHER" id="PTHR46383:SF4">
    <property type="entry name" value="AMINOTRANSFERASE"/>
    <property type="match status" value="1"/>
</dbReference>
<comment type="caution">
    <text evidence="8">The sequence shown here is derived from an EMBL/GenBank/DDBJ whole genome shotgun (WGS) entry which is preliminary data.</text>
</comment>
<keyword evidence="4 6" id="KW-0808">Transferase</keyword>
<evidence type="ECO:0000256" key="1">
    <source>
        <dbReference type="ARBA" id="ARBA00001933"/>
    </source>
</evidence>
<dbReference type="EMBL" id="AZGC01000049">
    <property type="protein sequence ID" value="KRL92962.1"/>
    <property type="molecule type" value="Genomic_DNA"/>
</dbReference>
<evidence type="ECO:0000313" key="8">
    <source>
        <dbReference type="EMBL" id="KRL92962.1"/>
    </source>
</evidence>
<dbReference type="PROSITE" id="PS00105">
    <property type="entry name" value="AA_TRANSFER_CLASS_1"/>
    <property type="match status" value="1"/>
</dbReference>
<evidence type="ECO:0000256" key="3">
    <source>
        <dbReference type="ARBA" id="ARBA00022576"/>
    </source>
</evidence>
<evidence type="ECO:0000256" key="5">
    <source>
        <dbReference type="ARBA" id="ARBA00022898"/>
    </source>
</evidence>
<dbReference type="PANTHER" id="PTHR46383">
    <property type="entry name" value="ASPARTATE AMINOTRANSFERASE"/>
    <property type="match status" value="1"/>
</dbReference>
<feature type="domain" description="Aminotransferase class I/classII large" evidence="7">
    <location>
        <begin position="37"/>
        <end position="386"/>
    </location>
</feature>
<evidence type="ECO:0000256" key="2">
    <source>
        <dbReference type="ARBA" id="ARBA00007441"/>
    </source>
</evidence>
<dbReference type="Pfam" id="PF00155">
    <property type="entry name" value="Aminotran_1_2"/>
    <property type="match status" value="1"/>
</dbReference>
<dbReference type="InterPro" id="IPR015424">
    <property type="entry name" value="PyrdxlP-dep_Trfase"/>
</dbReference>
<comment type="similarity">
    <text evidence="2 6">Belongs to the class-I pyridoxal-phosphate-dependent aminotransferase family.</text>
</comment>
<dbReference type="InterPro" id="IPR015422">
    <property type="entry name" value="PyrdxlP-dep_Trfase_small"/>
</dbReference>
<dbReference type="Gene3D" id="3.40.640.10">
    <property type="entry name" value="Type I PLP-dependent aspartate aminotransferase-like (Major domain)"/>
    <property type="match status" value="1"/>
</dbReference>
<evidence type="ECO:0000256" key="6">
    <source>
        <dbReference type="RuleBase" id="RU000481"/>
    </source>
</evidence>